<organism evidence="1 2">
    <name type="scientific">Saccharopolyspora mangrovi</name>
    <dbReference type="NCBI Taxonomy" id="3082379"/>
    <lineage>
        <taxon>Bacteria</taxon>
        <taxon>Bacillati</taxon>
        <taxon>Actinomycetota</taxon>
        <taxon>Actinomycetes</taxon>
        <taxon>Pseudonocardiales</taxon>
        <taxon>Pseudonocardiaceae</taxon>
        <taxon>Saccharopolyspora</taxon>
    </lineage>
</organism>
<dbReference type="EMBL" id="JAWLNX010000010">
    <property type="protein sequence ID" value="MEB3369056.1"/>
    <property type="molecule type" value="Genomic_DNA"/>
</dbReference>
<dbReference type="Proteomes" id="UP001327093">
    <property type="component" value="Unassembled WGS sequence"/>
</dbReference>
<gene>
    <name evidence="1" type="ORF">R4I43_16740</name>
</gene>
<name>A0ABU6AC05_9PSEU</name>
<dbReference type="RefSeq" id="WP_324266551.1">
    <property type="nucleotide sequence ID" value="NZ_JAWLNX010000010.1"/>
</dbReference>
<keyword evidence="2" id="KW-1185">Reference proteome</keyword>
<protein>
    <submittedName>
        <fullName evidence="1">Uncharacterized protein</fullName>
    </submittedName>
</protein>
<reference evidence="1 2" key="1">
    <citation type="submission" date="2023-10" db="EMBL/GenBank/DDBJ databases">
        <title>Saccharopolyspora sp. nov., isolated from mangrove soil.</title>
        <authorList>
            <person name="Lu Y."/>
            <person name="Liu W."/>
        </authorList>
    </citation>
    <scope>NUCLEOTIDE SEQUENCE [LARGE SCALE GENOMIC DNA]</scope>
    <source>
        <strain evidence="1 2">S2-29</strain>
    </source>
</reference>
<evidence type="ECO:0000313" key="1">
    <source>
        <dbReference type="EMBL" id="MEB3369056.1"/>
    </source>
</evidence>
<evidence type="ECO:0000313" key="2">
    <source>
        <dbReference type="Proteomes" id="UP001327093"/>
    </source>
</evidence>
<sequence length="51" mass="5527">MRDSDPPPGSSTEFPWFERTQVVVVEGEVLASTYEQPGPGHDALLPPRSGC</sequence>
<accession>A0ABU6AC05</accession>
<comment type="caution">
    <text evidence="1">The sequence shown here is derived from an EMBL/GenBank/DDBJ whole genome shotgun (WGS) entry which is preliminary data.</text>
</comment>
<proteinExistence type="predicted"/>